<evidence type="ECO:0000256" key="4">
    <source>
        <dbReference type="ARBA" id="ARBA00023163"/>
    </source>
</evidence>
<reference evidence="7 8" key="1">
    <citation type="submission" date="2021-12" db="EMBL/GenBank/DDBJ databases">
        <title>Discovery of the Pendulisporaceae a myxobacterial family with distinct sporulation behavior and unique specialized metabolism.</title>
        <authorList>
            <person name="Garcia R."/>
            <person name="Popoff A."/>
            <person name="Bader C.D."/>
            <person name="Loehr J."/>
            <person name="Walesch S."/>
            <person name="Walt C."/>
            <person name="Boldt J."/>
            <person name="Bunk B."/>
            <person name="Haeckl F.J.F.P.J."/>
            <person name="Gunesch A.P."/>
            <person name="Birkelbach J."/>
            <person name="Nuebel U."/>
            <person name="Pietschmann T."/>
            <person name="Bach T."/>
            <person name="Mueller R."/>
        </authorList>
    </citation>
    <scope>NUCLEOTIDE SEQUENCE [LARGE SCALE GENOMIC DNA]</scope>
    <source>
        <strain evidence="7 8">MSr12523</strain>
    </source>
</reference>
<name>A0ABZ2KAN8_9BACT</name>
<dbReference type="NCBIfam" id="TIGR02937">
    <property type="entry name" value="sigma70-ECF"/>
    <property type="match status" value="1"/>
</dbReference>
<feature type="domain" description="RNA polymerase sigma factor 70 region 4 type 2" evidence="6">
    <location>
        <begin position="134"/>
        <end position="179"/>
    </location>
</feature>
<dbReference type="RefSeq" id="WP_394846356.1">
    <property type="nucleotide sequence ID" value="NZ_CP089982.1"/>
</dbReference>
<keyword evidence="4" id="KW-0804">Transcription</keyword>
<dbReference type="InterPro" id="IPR014284">
    <property type="entry name" value="RNA_pol_sigma-70_dom"/>
</dbReference>
<gene>
    <name evidence="7" type="ORF">LZC95_02690</name>
</gene>
<accession>A0ABZ2KAN8</accession>
<dbReference type="PANTHER" id="PTHR43133">
    <property type="entry name" value="RNA POLYMERASE ECF-TYPE SIGMA FACTO"/>
    <property type="match status" value="1"/>
</dbReference>
<evidence type="ECO:0000313" key="8">
    <source>
        <dbReference type="Proteomes" id="UP001379533"/>
    </source>
</evidence>
<keyword evidence="8" id="KW-1185">Reference proteome</keyword>
<dbReference type="InterPro" id="IPR039425">
    <property type="entry name" value="RNA_pol_sigma-70-like"/>
</dbReference>
<dbReference type="InterPro" id="IPR007627">
    <property type="entry name" value="RNA_pol_sigma70_r2"/>
</dbReference>
<dbReference type="Proteomes" id="UP001379533">
    <property type="component" value="Chromosome"/>
</dbReference>
<evidence type="ECO:0000256" key="1">
    <source>
        <dbReference type="ARBA" id="ARBA00010641"/>
    </source>
</evidence>
<dbReference type="Gene3D" id="1.10.10.10">
    <property type="entry name" value="Winged helix-like DNA-binding domain superfamily/Winged helix DNA-binding domain"/>
    <property type="match status" value="1"/>
</dbReference>
<dbReference type="Pfam" id="PF04542">
    <property type="entry name" value="Sigma70_r2"/>
    <property type="match status" value="1"/>
</dbReference>
<proteinExistence type="inferred from homology"/>
<dbReference type="CDD" id="cd06171">
    <property type="entry name" value="Sigma70_r4"/>
    <property type="match status" value="1"/>
</dbReference>
<protein>
    <submittedName>
        <fullName evidence="7">Sigma-70 family RNA polymerase sigma factor</fullName>
    </submittedName>
</protein>
<evidence type="ECO:0000313" key="7">
    <source>
        <dbReference type="EMBL" id="WXA95747.1"/>
    </source>
</evidence>
<feature type="domain" description="RNA polymerase sigma-70 region 2" evidence="5">
    <location>
        <begin position="31"/>
        <end position="99"/>
    </location>
</feature>
<dbReference type="InterPro" id="IPR013325">
    <property type="entry name" value="RNA_pol_sigma_r2"/>
</dbReference>
<organism evidence="7 8">
    <name type="scientific">Pendulispora brunnea</name>
    <dbReference type="NCBI Taxonomy" id="2905690"/>
    <lineage>
        <taxon>Bacteria</taxon>
        <taxon>Pseudomonadati</taxon>
        <taxon>Myxococcota</taxon>
        <taxon>Myxococcia</taxon>
        <taxon>Myxococcales</taxon>
        <taxon>Sorangiineae</taxon>
        <taxon>Pendulisporaceae</taxon>
        <taxon>Pendulispora</taxon>
    </lineage>
</organism>
<evidence type="ECO:0000256" key="2">
    <source>
        <dbReference type="ARBA" id="ARBA00023015"/>
    </source>
</evidence>
<dbReference type="PANTHER" id="PTHR43133:SF62">
    <property type="entry name" value="RNA POLYMERASE SIGMA FACTOR SIGZ"/>
    <property type="match status" value="1"/>
</dbReference>
<keyword evidence="3" id="KW-0731">Sigma factor</keyword>
<evidence type="ECO:0000259" key="6">
    <source>
        <dbReference type="Pfam" id="PF08281"/>
    </source>
</evidence>
<evidence type="ECO:0000259" key="5">
    <source>
        <dbReference type="Pfam" id="PF04542"/>
    </source>
</evidence>
<evidence type="ECO:0000256" key="3">
    <source>
        <dbReference type="ARBA" id="ARBA00023082"/>
    </source>
</evidence>
<dbReference type="InterPro" id="IPR036388">
    <property type="entry name" value="WH-like_DNA-bd_sf"/>
</dbReference>
<dbReference type="InterPro" id="IPR013249">
    <property type="entry name" value="RNA_pol_sigma70_r4_t2"/>
</dbReference>
<dbReference type="SUPFAM" id="SSF88946">
    <property type="entry name" value="Sigma2 domain of RNA polymerase sigma factors"/>
    <property type="match status" value="1"/>
</dbReference>
<dbReference type="SUPFAM" id="SSF88659">
    <property type="entry name" value="Sigma3 and sigma4 domains of RNA polymerase sigma factors"/>
    <property type="match status" value="1"/>
</dbReference>
<dbReference type="Pfam" id="PF08281">
    <property type="entry name" value="Sigma70_r4_2"/>
    <property type="match status" value="1"/>
</dbReference>
<comment type="similarity">
    <text evidence="1">Belongs to the sigma-70 factor family. ECF subfamily.</text>
</comment>
<dbReference type="EMBL" id="CP089982">
    <property type="protein sequence ID" value="WXA95747.1"/>
    <property type="molecule type" value="Genomic_DNA"/>
</dbReference>
<dbReference type="InterPro" id="IPR013324">
    <property type="entry name" value="RNA_pol_sigma_r3/r4-like"/>
</dbReference>
<keyword evidence="2" id="KW-0805">Transcription regulation</keyword>
<sequence>MRDPLRALRDARHARLLRASQSGDRAAFKSLYRALYEPVSGYVRRRVRTQAEAEDVVAQVFLQFVAALSKVDPERGTALAYVLAMARNVLADRARAASRPADHEALAPEASAVRDPYQALAEAEERATLRGHVAALPTEVQELLRLRYEEGLRYVEIAQIVGSGEAAVRQRISRAVRELRGAWNGTVQKGVMT</sequence>
<dbReference type="Gene3D" id="1.10.1740.10">
    <property type="match status" value="1"/>
</dbReference>